<proteinExistence type="predicted"/>
<dbReference type="Proteomes" id="UP001155144">
    <property type="component" value="Unassembled WGS sequence"/>
</dbReference>
<dbReference type="RefSeq" id="WP_112902719.1">
    <property type="nucleotide sequence ID" value="NZ_CALTRY010000012.1"/>
</dbReference>
<feature type="signal peptide" evidence="1">
    <location>
        <begin position="1"/>
        <end position="17"/>
    </location>
</feature>
<feature type="chain" id="PRO_5041115039" description="Lipoprotein" evidence="1">
    <location>
        <begin position="18"/>
        <end position="133"/>
    </location>
</feature>
<reference evidence="3" key="1">
    <citation type="submission" date="2022-08" db="EMBL/GenBank/DDBJ databases">
        <title>Genomic Encyclopedia of Type Strains, Phase V (KMG-V): Genome sequencing to study the core and pangenomes of soil and plant-associated prokaryotes.</title>
        <authorList>
            <person name="Whitman W."/>
        </authorList>
    </citation>
    <scope>NUCLEOTIDE SEQUENCE</scope>
    <source>
        <strain evidence="3">SP3026</strain>
        <strain evidence="2">SP3049</strain>
    </source>
</reference>
<dbReference type="PROSITE" id="PS51257">
    <property type="entry name" value="PROKAR_LIPOPROTEIN"/>
    <property type="match status" value="1"/>
</dbReference>
<evidence type="ECO:0008006" key="5">
    <source>
        <dbReference type="Google" id="ProtNLM"/>
    </source>
</evidence>
<keyword evidence="1" id="KW-0732">Signal</keyword>
<accession>A0A9X3A7I5</accession>
<evidence type="ECO:0000313" key="3">
    <source>
        <dbReference type="EMBL" id="MCS4120688.1"/>
    </source>
</evidence>
<organism evidence="3 4">
    <name type="scientific">Salinibacter ruber</name>
    <dbReference type="NCBI Taxonomy" id="146919"/>
    <lineage>
        <taxon>Bacteria</taxon>
        <taxon>Pseudomonadati</taxon>
        <taxon>Rhodothermota</taxon>
        <taxon>Rhodothermia</taxon>
        <taxon>Rhodothermales</taxon>
        <taxon>Salinibacteraceae</taxon>
        <taxon>Salinibacter</taxon>
    </lineage>
</organism>
<dbReference type="Proteomes" id="UP001155057">
    <property type="component" value="Unassembled WGS sequence"/>
</dbReference>
<evidence type="ECO:0000256" key="1">
    <source>
        <dbReference type="SAM" id="SignalP"/>
    </source>
</evidence>
<dbReference type="AlphaFoldDB" id="A0A9X3A7I5"/>
<evidence type="ECO:0000313" key="2">
    <source>
        <dbReference type="EMBL" id="MCS3710485.1"/>
    </source>
</evidence>
<sequence>MKIRRCCLAVLSLLLLACGDTLEESQERSQAAADSARQTLDAADDQEQDVLITADSMRGFSQEVFNKWKKEEEAAFSHLVRVTSLDSLKQYVEVQWKGDKEPPPSAVFDGRKYYVDPDKKGFFVQVHTVEDAP</sequence>
<protein>
    <recommendedName>
        <fullName evidence="5">Lipoprotein</fullName>
    </recommendedName>
</protein>
<dbReference type="EMBL" id="JANUAE010000007">
    <property type="protein sequence ID" value="MCS3710485.1"/>
    <property type="molecule type" value="Genomic_DNA"/>
</dbReference>
<name>A0A9X3A7I5_9BACT</name>
<comment type="caution">
    <text evidence="3">The sequence shown here is derived from an EMBL/GenBank/DDBJ whole genome shotgun (WGS) entry which is preliminary data.</text>
</comment>
<dbReference type="EMBL" id="JANUBL010000001">
    <property type="protein sequence ID" value="MCS4120688.1"/>
    <property type="molecule type" value="Genomic_DNA"/>
</dbReference>
<evidence type="ECO:0000313" key="4">
    <source>
        <dbReference type="Proteomes" id="UP001155144"/>
    </source>
</evidence>
<gene>
    <name evidence="3" type="ORF">GGP45_001006</name>
    <name evidence="2" type="ORF">GGP61_002098</name>
</gene>